<gene>
    <name evidence="1" type="ORF">GGX14DRAFT_482852</name>
</gene>
<evidence type="ECO:0000313" key="1">
    <source>
        <dbReference type="EMBL" id="KAJ7190665.1"/>
    </source>
</evidence>
<proteinExistence type="predicted"/>
<protein>
    <submittedName>
        <fullName evidence="1">Uncharacterized protein</fullName>
    </submittedName>
</protein>
<name>A0AAD6XYE0_9AGAR</name>
<comment type="caution">
    <text evidence="1">The sequence shown here is derived from an EMBL/GenBank/DDBJ whole genome shotgun (WGS) entry which is preliminary data.</text>
</comment>
<evidence type="ECO:0000313" key="2">
    <source>
        <dbReference type="Proteomes" id="UP001219525"/>
    </source>
</evidence>
<reference evidence="1" key="1">
    <citation type="submission" date="2023-03" db="EMBL/GenBank/DDBJ databases">
        <title>Massive genome expansion in bonnet fungi (Mycena s.s.) driven by repeated elements and novel gene families across ecological guilds.</title>
        <authorList>
            <consortium name="Lawrence Berkeley National Laboratory"/>
            <person name="Harder C.B."/>
            <person name="Miyauchi S."/>
            <person name="Viragh M."/>
            <person name="Kuo A."/>
            <person name="Thoen E."/>
            <person name="Andreopoulos B."/>
            <person name="Lu D."/>
            <person name="Skrede I."/>
            <person name="Drula E."/>
            <person name="Henrissat B."/>
            <person name="Morin E."/>
            <person name="Kohler A."/>
            <person name="Barry K."/>
            <person name="LaButti K."/>
            <person name="Morin E."/>
            <person name="Salamov A."/>
            <person name="Lipzen A."/>
            <person name="Mereny Z."/>
            <person name="Hegedus B."/>
            <person name="Baldrian P."/>
            <person name="Stursova M."/>
            <person name="Weitz H."/>
            <person name="Taylor A."/>
            <person name="Grigoriev I.V."/>
            <person name="Nagy L.G."/>
            <person name="Martin F."/>
            <person name="Kauserud H."/>
        </authorList>
    </citation>
    <scope>NUCLEOTIDE SEQUENCE</scope>
    <source>
        <strain evidence="1">9144</strain>
    </source>
</reference>
<feature type="non-terminal residue" evidence="1">
    <location>
        <position position="173"/>
    </location>
</feature>
<sequence length="173" mass="17512">PPIYASRSIHGYRVIAPLACLGNFAICYFGAPYAGGGTSGMPCPSVRLCTSLRRARSCACAAAPLEGGSAASIASASPGVGGTRCGAGMRHPHCRRKKNAAIASRMRPRTVASAMTAKCDCGEALTVANAGATLLEGAVAFGVPSSEGLEPADREACVRAWHSSSPSSQPSCL</sequence>
<keyword evidence="2" id="KW-1185">Reference proteome</keyword>
<dbReference type="AlphaFoldDB" id="A0AAD6XYE0"/>
<dbReference type="EMBL" id="JARJCW010000145">
    <property type="protein sequence ID" value="KAJ7190665.1"/>
    <property type="molecule type" value="Genomic_DNA"/>
</dbReference>
<accession>A0AAD6XYE0</accession>
<organism evidence="1 2">
    <name type="scientific">Mycena pura</name>
    <dbReference type="NCBI Taxonomy" id="153505"/>
    <lineage>
        <taxon>Eukaryota</taxon>
        <taxon>Fungi</taxon>
        <taxon>Dikarya</taxon>
        <taxon>Basidiomycota</taxon>
        <taxon>Agaricomycotina</taxon>
        <taxon>Agaricomycetes</taxon>
        <taxon>Agaricomycetidae</taxon>
        <taxon>Agaricales</taxon>
        <taxon>Marasmiineae</taxon>
        <taxon>Mycenaceae</taxon>
        <taxon>Mycena</taxon>
    </lineage>
</organism>
<dbReference type="Proteomes" id="UP001219525">
    <property type="component" value="Unassembled WGS sequence"/>
</dbReference>